<protein>
    <submittedName>
        <fullName evidence="1">Transposase</fullName>
    </submittedName>
</protein>
<dbReference type="InterPro" id="IPR010921">
    <property type="entry name" value="Trp_repressor/repl_initiator"/>
</dbReference>
<dbReference type="STRING" id="1121409.SAMN02745124_02931"/>
<keyword evidence="2" id="KW-1185">Reference proteome</keyword>
<dbReference type="OrthoDB" id="5571971at2"/>
<name>A0A1M5XAP5_9BACT</name>
<dbReference type="InterPro" id="IPR002514">
    <property type="entry name" value="Transposase_8"/>
</dbReference>
<dbReference type="EMBL" id="FQXS01000018">
    <property type="protein sequence ID" value="SHH96799.1"/>
    <property type="molecule type" value="Genomic_DNA"/>
</dbReference>
<organism evidence="1 2">
    <name type="scientific">Desulfofustis glycolicus DSM 9705</name>
    <dbReference type="NCBI Taxonomy" id="1121409"/>
    <lineage>
        <taxon>Bacteria</taxon>
        <taxon>Pseudomonadati</taxon>
        <taxon>Thermodesulfobacteriota</taxon>
        <taxon>Desulfobulbia</taxon>
        <taxon>Desulfobulbales</taxon>
        <taxon>Desulfocapsaceae</taxon>
        <taxon>Desulfofustis</taxon>
    </lineage>
</organism>
<proteinExistence type="predicted"/>
<gene>
    <name evidence="1" type="ORF">SAMN02745124_02931</name>
</gene>
<reference evidence="1 2" key="1">
    <citation type="submission" date="2016-11" db="EMBL/GenBank/DDBJ databases">
        <authorList>
            <person name="Jaros S."/>
            <person name="Januszkiewicz K."/>
            <person name="Wedrychowicz H."/>
        </authorList>
    </citation>
    <scope>NUCLEOTIDE SEQUENCE [LARGE SCALE GENOMIC DNA]</scope>
    <source>
        <strain evidence="1 2">DSM 9705</strain>
    </source>
</reference>
<evidence type="ECO:0000313" key="1">
    <source>
        <dbReference type="EMBL" id="SHH96799.1"/>
    </source>
</evidence>
<dbReference type="RefSeq" id="WP_073377279.1">
    <property type="nucleotide sequence ID" value="NZ_FQXS01000018.1"/>
</dbReference>
<dbReference type="SUPFAM" id="SSF48295">
    <property type="entry name" value="TrpR-like"/>
    <property type="match status" value="1"/>
</dbReference>
<dbReference type="Gene3D" id="1.10.10.10">
    <property type="entry name" value="Winged helix-like DNA-binding domain superfamily/Winged helix DNA-binding domain"/>
    <property type="match status" value="1"/>
</dbReference>
<sequence>MKRQRRKHTPEFKAKVALEAIKGIKTLSEISKEYEVHPVMVSAWKKDMMERLPEVFEKKNTKKDKLTEKETEQLQRKVGQLTMEVDFLEKKCRQLGITGKERSS</sequence>
<accession>A0A1M5XAP5</accession>
<dbReference type="AlphaFoldDB" id="A0A1M5XAP5"/>
<dbReference type="Proteomes" id="UP000184139">
    <property type="component" value="Unassembled WGS sequence"/>
</dbReference>
<dbReference type="GO" id="GO:0043565">
    <property type="term" value="F:sequence-specific DNA binding"/>
    <property type="evidence" value="ECO:0007669"/>
    <property type="project" value="InterPro"/>
</dbReference>
<evidence type="ECO:0000313" key="2">
    <source>
        <dbReference type="Proteomes" id="UP000184139"/>
    </source>
</evidence>
<dbReference type="Pfam" id="PF01527">
    <property type="entry name" value="HTH_Tnp_1"/>
    <property type="match status" value="1"/>
</dbReference>
<dbReference type="InterPro" id="IPR036388">
    <property type="entry name" value="WH-like_DNA-bd_sf"/>
</dbReference>
<dbReference type="GO" id="GO:0004803">
    <property type="term" value="F:transposase activity"/>
    <property type="evidence" value="ECO:0007669"/>
    <property type="project" value="InterPro"/>
</dbReference>
<dbReference type="GO" id="GO:0006313">
    <property type="term" value="P:DNA transposition"/>
    <property type="evidence" value="ECO:0007669"/>
    <property type="project" value="InterPro"/>
</dbReference>